<keyword evidence="7" id="KW-0210">Decarboxylase</keyword>
<feature type="region of interest" description="Disordered" evidence="15">
    <location>
        <begin position="346"/>
        <end position="366"/>
    </location>
</feature>
<dbReference type="UniPathway" id="UPA00796">
    <property type="reaction ID" value="UER00771"/>
</dbReference>
<evidence type="ECO:0000256" key="14">
    <source>
        <dbReference type="ARBA" id="ARBA00023239"/>
    </source>
</evidence>
<comment type="cofactor">
    <cofactor evidence="1">
        <name>NAD(+)</name>
        <dbReference type="ChEBI" id="CHEBI:57540"/>
    </cofactor>
</comment>
<comment type="subcellular location">
    <subcellularLocation>
        <location evidence="2">Golgi apparatus</location>
        <location evidence="2">Golgi stack membrane</location>
        <topology evidence="2">Single-pass type II membrane protein</topology>
    </subcellularLocation>
</comment>
<dbReference type="InterPro" id="IPR044516">
    <property type="entry name" value="UXS-like"/>
</dbReference>
<feature type="domain" description="NAD(P)-binding" evidence="16">
    <location>
        <begin position="13"/>
        <end position="321"/>
    </location>
</feature>
<keyword evidence="9" id="KW-1133">Transmembrane helix</keyword>
<dbReference type="Pfam" id="PF16363">
    <property type="entry name" value="GDP_Man_Dehyd"/>
    <property type="match status" value="1"/>
</dbReference>
<comment type="pathway">
    <text evidence="3">Nucleotide-sugar biosynthesis; UDP-alpha-D-xylose biosynthesis; UDP-alpha-D-xylose from UDP-alpha-D-glucuronate: step 1/1.</text>
</comment>
<dbReference type="InterPro" id="IPR036291">
    <property type="entry name" value="NAD(P)-bd_dom_sf"/>
</dbReference>
<keyword evidence="6" id="KW-0812">Transmembrane</keyword>
<evidence type="ECO:0000256" key="2">
    <source>
        <dbReference type="ARBA" id="ARBA00004447"/>
    </source>
</evidence>
<dbReference type="EMBL" id="PFGC01000041">
    <property type="protein sequence ID" value="PIW36781.1"/>
    <property type="molecule type" value="Genomic_DNA"/>
</dbReference>
<keyword evidence="11" id="KW-0333">Golgi apparatus</keyword>
<dbReference type="Gene3D" id="3.40.50.720">
    <property type="entry name" value="NAD(P)-binding Rossmann-like Domain"/>
    <property type="match status" value="1"/>
</dbReference>
<organism evidence="17 18">
    <name type="scientific">Candidatus Kerfeldbacteria bacterium CG15_BIG_FIL_POST_REV_8_21_14_020_45_12</name>
    <dbReference type="NCBI Taxonomy" id="2014247"/>
    <lineage>
        <taxon>Bacteria</taxon>
        <taxon>Candidatus Kerfeldiibacteriota</taxon>
    </lineage>
</organism>
<comment type="caution">
    <text evidence="17">The sequence shown here is derived from an EMBL/GenBank/DDBJ whole genome shotgun (WGS) entry which is preliminary data.</text>
</comment>
<evidence type="ECO:0000256" key="3">
    <source>
        <dbReference type="ARBA" id="ARBA00005100"/>
    </source>
</evidence>
<sequence length="366" mass="40524">MARKVIFDKKNVLVIGGAGFIGSHLCDELIKTSKVICIDNYASGSVQNIEHLLQHPNFVFLRHDITEPIDLESLPDTEIFQVRFQGIQEVYNMACPTYQMGFEGYAVATAQANSVGVVNSLEIAKKYNAKFLFGSTRAVYGDPLDGQESFQEDYWGFVDPMSERACYNEGKRFGETLTSTYHLAYGMDTKIARIFNTYGPRMALRSGRQIPDLVKAALDQQDLEVLGDGTEEDSYCYVSDMVQGIVALMQSNTNDPVNLGNPETHKIITVAQYIIDLTASKSNLLFGDAVKGLVRFSPPDISRAKRYLGWFPVTDLRSGLERTVDNMKGSRVLSYSSLVDESAAKNSMASGLSPAPEPTHEQESES</sequence>
<evidence type="ECO:0000313" key="17">
    <source>
        <dbReference type="EMBL" id="PIW36781.1"/>
    </source>
</evidence>
<dbReference type="AlphaFoldDB" id="A0A2M7H3H5"/>
<dbReference type="FunFam" id="3.40.50.720:FF:000065">
    <property type="entry name" value="UDP-glucuronic acid decarboxylase 1"/>
    <property type="match status" value="1"/>
</dbReference>
<dbReference type="GO" id="GO:0042732">
    <property type="term" value="P:D-xylose metabolic process"/>
    <property type="evidence" value="ECO:0007669"/>
    <property type="project" value="InterPro"/>
</dbReference>
<comment type="similarity">
    <text evidence="4">Belongs to the NAD(P)-dependent epimerase/dehydratase family. UDP-glucuronic acid decarboxylase subfamily.</text>
</comment>
<accession>A0A2M7H3H5</accession>
<keyword evidence="13" id="KW-0325">Glycoprotein</keyword>
<keyword evidence="12" id="KW-0472">Membrane</keyword>
<protein>
    <recommendedName>
        <fullName evidence="5">UDP-glucuronate decarboxylase</fullName>
        <ecNumber evidence="5">4.1.1.35</ecNumber>
    </recommendedName>
</protein>
<evidence type="ECO:0000313" key="18">
    <source>
        <dbReference type="Proteomes" id="UP000230292"/>
    </source>
</evidence>
<dbReference type="PANTHER" id="PTHR43078:SF6">
    <property type="entry name" value="UDP-GLUCURONIC ACID DECARBOXYLASE 1"/>
    <property type="match status" value="1"/>
</dbReference>
<dbReference type="Proteomes" id="UP000230292">
    <property type="component" value="Unassembled WGS sequence"/>
</dbReference>
<evidence type="ECO:0000256" key="11">
    <source>
        <dbReference type="ARBA" id="ARBA00023034"/>
    </source>
</evidence>
<evidence type="ECO:0000256" key="8">
    <source>
        <dbReference type="ARBA" id="ARBA00022968"/>
    </source>
</evidence>
<evidence type="ECO:0000256" key="9">
    <source>
        <dbReference type="ARBA" id="ARBA00022989"/>
    </source>
</evidence>
<keyword evidence="10" id="KW-0520">NAD</keyword>
<keyword evidence="8" id="KW-0735">Signal-anchor</keyword>
<gene>
    <name evidence="17" type="ORF">COW24_03790</name>
</gene>
<evidence type="ECO:0000256" key="4">
    <source>
        <dbReference type="ARBA" id="ARBA00007505"/>
    </source>
</evidence>
<dbReference type="PANTHER" id="PTHR43078">
    <property type="entry name" value="UDP-GLUCURONIC ACID DECARBOXYLASE-RELATED"/>
    <property type="match status" value="1"/>
</dbReference>
<evidence type="ECO:0000256" key="10">
    <source>
        <dbReference type="ARBA" id="ARBA00023027"/>
    </source>
</evidence>
<dbReference type="InterPro" id="IPR016040">
    <property type="entry name" value="NAD(P)-bd_dom"/>
</dbReference>
<proteinExistence type="inferred from homology"/>
<dbReference type="EC" id="4.1.1.35" evidence="5"/>
<dbReference type="GO" id="GO:0033320">
    <property type="term" value="P:UDP-D-xylose biosynthetic process"/>
    <property type="evidence" value="ECO:0007669"/>
    <property type="project" value="UniProtKB-UniPathway"/>
</dbReference>
<reference evidence="17 18" key="1">
    <citation type="submission" date="2017-09" db="EMBL/GenBank/DDBJ databases">
        <title>Depth-based differentiation of microbial function through sediment-hosted aquifers and enrichment of novel symbionts in the deep terrestrial subsurface.</title>
        <authorList>
            <person name="Probst A.J."/>
            <person name="Ladd B."/>
            <person name="Jarett J.K."/>
            <person name="Geller-Mcgrath D.E."/>
            <person name="Sieber C.M."/>
            <person name="Emerson J.B."/>
            <person name="Anantharaman K."/>
            <person name="Thomas B.C."/>
            <person name="Malmstrom R."/>
            <person name="Stieglmeier M."/>
            <person name="Klingl A."/>
            <person name="Woyke T."/>
            <person name="Ryan C.M."/>
            <person name="Banfield J.F."/>
        </authorList>
    </citation>
    <scope>NUCLEOTIDE SEQUENCE [LARGE SCALE GENOMIC DNA]</scope>
    <source>
        <strain evidence="17">CG15_BIG_FIL_POST_REV_8_21_14_020_45_12</strain>
    </source>
</reference>
<evidence type="ECO:0000256" key="13">
    <source>
        <dbReference type="ARBA" id="ARBA00023180"/>
    </source>
</evidence>
<dbReference type="GO" id="GO:0005737">
    <property type="term" value="C:cytoplasm"/>
    <property type="evidence" value="ECO:0007669"/>
    <property type="project" value="TreeGrafter"/>
</dbReference>
<dbReference type="GO" id="GO:0070403">
    <property type="term" value="F:NAD+ binding"/>
    <property type="evidence" value="ECO:0007669"/>
    <property type="project" value="InterPro"/>
</dbReference>
<evidence type="ECO:0000256" key="15">
    <source>
        <dbReference type="SAM" id="MobiDB-lite"/>
    </source>
</evidence>
<evidence type="ECO:0000256" key="6">
    <source>
        <dbReference type="ARBA" id="ARBA00022692"/>
    </source>
</evidence>
<name>A0A2M7H3H5_9BACT</name>
<evidence type="ECO:0000259" key="16">
    <source>
        <dbReference type="Pfam" id="PF16363"/>
    </source>
</evidence>
<evidence type="ECO:0000256" key="1">
    <source>
        <dbReference type="ARBA" id="ARBA00001911"/>
    </source>
</evidence>
<dbReference type="SUPFAM" id="SSF51735">
    <property type="entry name" value="NAD(P)-binding Rossmann-fold domains"/>
    <property type="match status" value="1"/>
</dbReference>
<evidence type="ECO:0000256" key="12">
    <source>
        <dbReference type="ARBA" id="ARBA00023136"/>
    </source>
</evidence>
<evidence type="ECO:0000256" key="7">
    <source>
        <dbReference type="ARBA" id="ARBA00022793"/>
    </source>
</evidence>
<evidence type="ECO:0000256" key="5">
    <source>
        <dbReference type="ARBA" id="ARBA00012290"/>
    </source>
</evidence>
<dbReference type="GO" id="GO:0048040">
    <property type="term" value="F:UDP-glucuronate decarboxylase activity"/>
    <property type="evidence" value="ECO:0007669"/>
    <property type="project" value="UniProtKB-EC"/>
</dbReference>
<keyword evidence="14" id="KW-0456">Lyase</keyword>